<sequence>MDTEGSELTEHIAQIENEINWKATERRAPYGDNTRKRKIREAIDILGDKNLMNRRFEEGMDSDNFAYCLSKTSKMETAE</sequence>
<proteinExistence type="predicted"/>
<evidence type="ECO:0000313" key="2">
    <source>
        <dbReference type="Proteomes" id="UP000784294"/>
    </source>
</evidence>
<gene>
    <name evidence="1" type="ORF">PXEA_LOCUS29779</name>
</gene>
<name>A0A3S5FG71_9PLAT</name>
<dbReference type="AlphaFoldDB" id="A0A3S5FG71"/>
<keyword evidence="2" id="KW-1185">Reference proteome</keyword>
<protein>
    <submittedName>
        <fullName evidence="1">Uncharacterized protein</fullName>
    </submittedName>
</protein>
<reference evidence="1" key="1">
    <citation type="submission" date="2018-11" db="EMBL/GenBank/DDBJ databases">
        <authorList>
            <consortium name="Pathogen Informatics"/>
        </authorList>
    </citation>
    <scope>NUCLEOTIDE SEQUENCE</scope>
</reference>
<dbReference type="Proteomes" id="UP000784294">
    <property type="component" value="Unassembled WGS sequence"/>
</dbReference>
<dbReference type="OrthoDB" id="8037262at2759"/>
<organism evidence="1 2">
    <name type="scientific">Protopolystoma xenopodis</name>
    <dbReference type="NCBI Taxonomy" id="117903"/>
    <lineage>
        <taxon>Eukaryota</taxon>
        <taxon>Metazoa</taxon>
        <taxon>Spiralia</taxon>
        <taxon>Lophotrochozoa</taxon>
        <taxon>Platyhelminthes</taxon>
        <taxon>Monogenea</taxon>
        <taxon>Polyopisthocotylea</taxon>
        <taxon>Polystomatidea</taxon>
        <taxon>Polystomatidae</taxon>
        <taxon>Protopolystoma</taxon>
    </lineage>
</organism>
<comment type="caution">
    <text evidence="1">The sequence shown here is derived from an EMBL/GenBank/DDBJ whole genome shotgun (WGS) entry which is preliminary data.</text>
</comment>
<dbReference type="EMBL" id="CAAALY010251986">
    <property type="protein sequence ID" value="VEL36339.1"/>
    <property type="molecule type" value="Genomic_DNA"/>
</dbReference>
<accession>A0A3S5FG71</accession>
<evidence type="ECO:0000313" key="1">
    <source>
        <dbReference type="EMBL" id="VEL36339.1"/>
    </source>
</evidence>